<evidence type="ECO:0000313" key="1">
    <source>
        <dbReference type="EMBL" id="KAK7471106.1"/>
    </source>
</evidence>
<name>A0ABR1K8A5_9AGAR</name>
<gene>
    <name evidence="1" type="ORF">VKT23_002521</name>
</gene>
<evidence type="ECO:0000313" key="2">
    <source>
        <dbReference type="Proteomes" id="UP001498398"/>
    </source>
</evidence>
<reference evidence="1 2" key="1">
    <citation type="submission" date="2024-01" db="EMBL/GenBank/DDBJ databases">
        <title>A draft genome for the cacao thread blight pathogen Marasmiellus scandens.</title>
        <authorList>
            <person name="Baruah I.K."/>
            <person name="Leung J."/>
            <person name="Bukari Y."/>
            <person name="Amoako-Attah I."/>
            <person name="Meinhardt L.W."/>
            <person name="Bailey B.A."/>
            <person name="Cohen S.P."/>
        </authorList>
    </citation>
    <scope>NUCLEOTIDE SEQUENCE [LARGE SCALE GENOMIC DNA]</scope>
    <source>
        <strain evidence="1 2">GH-19</strain>
    </source>
</reference>
<comment type="caution">
    <text evidence="1">The sequence shown here is derived from an EMBL/GenBank/DDBJ whole genome shotgun (WGS) entry which is preliminary data.</text>
</comment>
<accession>A0ABR1K8A5</accession>
<dbReference type="Proteomes" id="UP001498398">
    <property type="component" value="Unassembled WGS sequence"/>
</dbReference>
<organism evidence="1 2">
    <name type="scientific">Marasmiellus scandens</name>
    <dbReference type="NCBI Taxonomy" id="2682957"/>
    <lineage>
        <taxon>Eukaryota</taxon>
        <taxon>Fungi</taxon>
        <taxon>Dikarya</taxon>
        <taxon>Basidiomycota</taxon>
        <taxon>Agaricomycotina</taxon>
        <taxon>Agaricomycetes</taxon>
        <taxon>Agaricomycetidae</taxon>
        <taxon>Agaricales</taxon>
        <taxon>Marasmiineae</taxon>
        <taxon>Omphalotaceae</taxon>
        <taxon>Marasmiellus</taxon>
    </lineage>
</organism>
<dbReference type="EMBL" id="JBANRG010000002">
    <property type="protein sequence ID" value="KAK7471106.1"/>
    <property type="molecule type" value="Genomic_DNA"/>
</dbReference>
<evidence type="ECO:0008006" key="3">
    <source>
        <dbReference type="Google" id="ProtNLM"/>
    </source>
</evidence>
<proteinExistence type="predicted"/>
<keyword evidence="2" id="KW-1185">Reference proteome</keyword>
<protein>
    <recommendedName>
        <fullName evidence="3">F-box domain-containing protein</fullName>
    </recommendedName>
</protein>
<sequence length="573" mass="64834">MVQLLFCEDIVFMIMDIMKASTAKHLFLRDLRSLSLTSRYFRTICLPVLFRTVKKSWRVGMNTHKTILPKTLCHHVTTFELNVSAAGELGPPTELSDKLAEVLPYMFSLHTFRLVNSPWYGPWPALLQAIFSAPYLTTLEIIDSPWRRSSEIFTDEALELFKSVSVTSSSSALNLRRFVYRVPFTDCFPRTSSSHGRRDEVQGRVEILNLLALISQFNTVLEVLELPAEIAPFLLCNEGLAYPNLRRLRIEGHVPLLLPRWRAIFSSAPQLRGVEFRVAKTRVEARYRLRPGSGCGEEGYCLLPPPSSTKTATNRSEHDHDGDMLALERSTLSRLKSLHLSSPCVQDGIFHHLSTSFSDNLTELCLVAYPLPGILGARWSDAPASELRTAKEMLDVLKVIALPGLVRFKMAYIVKAGDREGDVDADQQLVKRIGESFPGLEELEMHRYRDPSLGPASEMDPLPMIKEGLAPLINLSHLRLNLDYPHRPRYTRSRQSQSQNQNNVKAYRAFHEALEHGDARSIAEASSSLQSVGILFHEDFSTYWDMWGVERYLDAEGKRKVRLIGCPRAAVEV</sequence>